<evidence type="ECO:0000313" key="9">
    <source>
        <dbReference type="Proteomes" id="UP000251561"/>
    </source>
</evidence>
<dbReference type="GO" id="GO:0005886">
    <property type="term" value="C:plasma membrane"/>
    <property type="evidence" value="ECO:0007669"/>
    <property type="project" value="UniProtKB-SubCell"/>
</dbReference>
<dbReference type="OrthoDB" id="762068at2"/>
<keyword evidence="5 6" id="KW-0472">Membrane</keyword>
<dbReference type="EMBL" id="CP030261">
    <property type="protein sequence ID" value="AXB56349.1"/>
    <property type="molecule type" value="Genomic_DNA"/>
</dbReference>
<dbReference type="Proteomes" id="UP000251561">
    <property type="component" value="Chromosome"/>
</dbReference>
<evidence type="ECO:0000256" key="6">
    <source>
        <dbReference type="SAM" id="Phobius"/>
    </source>
</evidence>
<keyword evidence="4 6" id="KW-1133">Transmembrane helix</keyword>
<keyword evidence="9" id="KW-1185">Reference proteome</keyword>
<evidence type="ECO:0000256" key="5">
    <source>
        <dbReference type="ARBA" id="ARBA00023136"/>
    </source>
</evidence>
<evidence type="ECO:0000256" key="1">
    <source>
        <dbReference type="ARBA" id="ARBA00004651"/>
    </source>
</evidence>
<feature type="transmembrane region" description="Helical" evidence="6">
    <location>
        <begin position="29"/>
        <end position="52"/>
    </location>
</feature>
<dbReference type="KEGG" id="ffl:HYN86_06935"/>
<sequence length="177" mass="20208">MIIKKIKIPLSTSIYVVEKKIVTSDRDRFFNGIIDFVFIVAVIFVFTFLVVITGNVFQWDIYRVWVEVMIDLGVVGTYLSFAIIYYLLLESIFGLTIGKIITGSVVVDKNGKTPSFKIICIRTFCRLIPFEALSFLSKSAKFWHDSISKTYVVEKKDLKNAMEIFYSLNSIGINDGN</sequence>
<evidence type="ECO:0000256" key="2">
    <source>
        <dbReference type="ARBA" id="ARBA00022475"/>
    </source>
</evidence>
<evidence type="ECO:0000256" key="4">
    <source>
        <dbReference type="ARBA" id="ARBA00022989"/>
    </source>
</evidence>
<comment type="subcellular location">
    <subcellularLocation>
        <location evidence="1">Cell membrane</location>
        <topology evidence="1">Multi-pass membrane protein</topology>
    </subcellularLocation>
</comment>
<proteinExistence type="predicted"/>
<dbReference type="AlphaFoldDB" id="A0A344LR07"/>
<gene>
    <name evidence="8" type="ORF">HYN86_06935</name>
</gene>
<feature type="domain" description="RDD" evidence="7">
    <location>
        <begin position="27"/>
        <end position="142"/>
    </location>
</feature>
<dbReference type="Pfam" id="PF06271">
    <property type="entry name" value="RDD"/>
    <property type="match status" value="1"/>
</dbReference>
<evidence type="ECO:0000256" key="3">
    <source>
        <dbReference type="ARBA" id="ARBA00022692"/>
    </source>
</evidence>
<dbReference type="InterPro" id="IPR010432">
    <property type="entry name" value="RDD"/>
</dbReference>
<reference evidence="8 9" key="1">
    <citation type="submission" date="2018-06" db="EMBL/GenBank/DDBJ databases">
        <title>Genome sequencing of Flavobacterium.</title>
        <authorList>
            <person name="Baek M.-G."/>
            <person name="Yi H."/>
        </authorList>
    </citation>
    <scope>NUCLEOTIDE SEQUENCE [LARGE SCALE GENOMIC DNA]</scope>
    <source>
        <strain evidence="8 9">HYN0086</strain>
    </source>
</reference>
<dbReference type="PANTHER" id="PTHR36115">
    <property type="entry name" value="PROLINE-RICH ANTIGEN HOMOLOG-RELATED"/>
    <property type="match status" value="1"/>
</dbReference>
<dbReference type="InterPro" id="IPR051791">
    <property type="entry name" value="Pra-immunoreactive"/>
</dbReference>
<feature type="transmembrane region" description="Helical" evidence="6">
    <location>
        <begin position="64"/>
        <end position="89"/>
    </location>
</feature>
<protein>
    <submittedName>
        <fullName evidence="8">RDD family protein</fullName>
    </submittedName>
</protein>
<organism evidence="8 9">
    <name type="scientific">Flavobacterium fluviale</name>
    <dbReference type="NCBI Taxonomy" id="2249356"/>
    <lineage>
        <taxon>Bacteria</taxon>
        <taxon>Pseudomonadati</taxon>
        <taxon>Bacteroidota</taxon>
        <taxon>Flavobacteriia</taxon>
        <taxon>Flavobacteriales</taxon>
        <taxon>Flavobacteriaceae</taxon>
        <taxon>Flavobacterium</taxon>
    </lineage>
</organism>
<keyword evidence="2" id="KW-1003">Cell membrane</keyword>
<evidence type="ECO:0000313" key="8">
    <source>
        <dbReference type="EMBL" id="AXB56349.1"/>
    </source>
</evidence>
<dbReference type="PANTHER" id="PTHR36115:SF4">
    <property type="entry name" value="MEMBRANE PROTEIN"/>
    <property type="match status" value="1"/>
</dbReference>
<name>A0A344LR07_9FLAO</name>
<keyword evidence="3 6" id="KW-0812">Transmembrane</keyword>
<evidence type="ECO:0000259" key="7">
    <source>
        <dbReference type="Pfam" id="PF06271"/>
    </source>
</evidence>
<accession>A0A344LR07</accession>